<evidence type="ECO:0000259" key="1">
    <source>
        <dbReference type="SMART" id="SM00635"/>
    </source>
</evidence>
<dbReference type="Proteomes" id="UP001343698">
    <property type="component" value="Unassembled WGS sequence"/>
</dbReference>
<organism evidence="2 3">
    <name type="scientific">Maribacter flavus</name>
    <dbReference type="NCBI Taxonomy" id="1658664"/>
    <lineage>
        <taxon>Bacteria</taxon>
        <taxon>Pseudomonadati</taxon>
        <taxon>Bacteroidota</taxon>
        <taxon>Flavobacteriia</taxon>
        <taxon>Flavobacteriales</taxon>
        <taxon>Flavobacteriaceae</taxon>
        <taxon>Maribacter</taxon>
    </lineage>
</organism>
<evidence type="ECO:0000313" key="2">
    <source>
        <dbReference type="EMBL" id="MEE1974248.1"/>
    </source>
</evidence>
<dbReference type="Gene3D" id="2.60.40.1080">
    <property type="match status" value="3"/>
</dbReference>
<gene>
    <name evidence="2" type="ORF">V1H85_17455</name>
</gene>
<dbReference type="SMART" id="SM00635">
    <property type="entry name" value="BID_2"/>
    <property type="match status" value="2"/>
</dbReference>
<name>A0ABU7IN34_9FLAO</name>
<feature type="domain" description="BIG2" evidence="1">
    <location>
        <begin position="474"/>
        <end position="551"/>
    </location>
</feature>
<dbReference type="Pfam" id="PF15892">
    <property type="entry name" value="BNR_4"/>
    <property type="match status" value="1"/>
</dbReference>
<feature type="non-terminal residue" evidence="2">
    <location>
        <position position="685"/>
    </location>
</feature>
<sequence length="685" mass="74591">MKKNYVGTKCYFFYALVLFFIINFKSLGQVPSEPIIRNLATGAAWNWSMDERAVFHNGYLFVGYALSDGRVGLTRYDPETGDISESIISTLDSQLRDDHVAPSITILSDGRLLAMHTLHMGNEFFYRISNNTIPRTLADWGPEVQWNLPFPNLFSNTYSLSGESNAIYNFYRGINDNPTVSISRDDAATWEDPIQLIRTTGSGLQRPYPKFATDEVNRIDFTYTDGHPRISSNSIYHLYYENGVFRNSNGSFFKDFQDLPIEHDGGERGTLVYQFSTDSWGSGEGPDDWIPNGRAWTWDTAYYTDGNPATVFQVSLDSPSDPNNYLATRIFYYYARWTGTNWQKRMIAKAGRPLYDREEDYSGGITIDPDNPNVIYLSTNAANPFDLTWQDTNIPLNTNDRYEIWKGETSDGGLTFSWQPITQNSTSDHLRPIVPKNHGQSQHAIWFSGQYDTYERWNNDTQLLALFGDSNTIPVTDVTVTPSTRALQTGESAQLTAIVSPGNATDNSVSWATSDQGVATVNGSGLVTATGTGTATITATTIDGSFTDTAIITVQAVTVPVTGVTVTPSSETLTVGDNVSLTATVSPANATDTSVAWSTSNPGVATVSTNGTVTAIGAGTTTITATTNDGSFTDTATITVQTATVPVTGVTVTPSSETLNVGDNASLTATVSPANATDTSVAWST</sequence>
<comment type="caution">
    <text evidence="2">The sequence shown here is derived from an EMBL/GenBank/DDBJ whole genome shotgun (WGS) entry which is preliminary data.</text>
</comment>
<proteinExistence type="predicted"/>
<evidence type="ECO:0000313" key="3">
    <source>
        <dbReference type="Proteomes" id="UP001343698"/>
    </source>
</evidence>
<dbReference type="SUPFAM" id="SSF49373">
    <property type="entry name" value="Invasin/intimin cell-adhesion fragments"/>
    <property type="match status" value="2"/>
</dbReference>
<protein>
    <submittedName>
        <fullName evidence="2">Ig-like domain-containing protein</fullName>
    </submittedName>
</protein>
<reference evidence="2 3" key="1">
    <citation type="submission" date="2024-01" db="EMBL/GenBank/DDBJ databases">
        <title>Maribacter spp. originated from different algae showed divergent polysaccharides utilization ability.</title>
        <authorList>
            <person name="Wang H."/>
            <person name="Wu Y."/>
        </authorList>
    </citation>
    <scope>NUCLEOTIDE SEQUENCE [LARGE SCALE GENOMIC DNA]</scope>
    <source>
        <strain evidence="2 3">KPT27_14</strain>
    </source>
</reference>
<keyword evidence="3" id="KW-1185">Reference proteome</keyword>
<dbReference type="InterPro" id="IPR003343">
    <property type="entry name" value="Big_2"/>
</dbReference>
<accession>A0ABU7IN34</accession>
<feature type="domain" description="BIG2" evidence="1">
    <location>
        <begin position="560"/>
        <end position="637"/>
    </location>
</feature>
<dbReference type="InterPro" id="IPR008964">
    <property type="entry name" value="Invasin/intimin_cell_adhesion"/>
</dbReference>
<dbReference type="EMBL" id="JAZDDF010000017">
    <property type="protein sequence ID" value="MEE1974248.1"/>
    <property type="molecule type" value="Genomic_DNA"/>
</dbReference>
<dbReference type="Pfam" id="PF02368">
    <property type="entry name" value="Big_2"/>
    <property type="match status" value="3"/>
</dbReference>